<evidence type="ECO:0000313" key="3">
    <source>
        <dbReference type="EMBL" id="MBO4208621.1"/>
    </source>
</evidence>
<feature type="domain" description="Condensation" evidence="2">
    <location>
        <begin position="71"/>
        <end position="491"/>
    </location>
</feature>
<dbReference type="PANTHER" id="PTHR45398">
    <property type="match status" value="1"/>
</dbReference>
<dbReference type="Gene3D" id="3.30.559.30">
    <property type="entry name" value="Nonribosomal peptide synthetase, condensation domain"/>
    <property type="match status" value="1"/>
</dbReference>
<evidence type="ECO:0000259" key="2">
    <source>
        <dbReference type="Pfam" id="PF00668"/>
    </source>
</evidence>
<dbReference type="Gene3D" id="3.30.559.10">
    <property type="entry name" value="Chloramphenicol acetyltransferase-like domain"/>
    <property type="match status" value="1"/>
</dbReference>
<feature type="compositionally biased region" description="Low complexity" evidence="1">
    <location>
        <begin position="10"/>
        <end position="36"/>
    </location>
</feature>
<evidence type="ECO:0000313" key="4">
    <source>
        <dbReference type="Proteomes" id="UP000823521"/>
    </source>
</evidence>
<protein>
    <submittedName>
        <fullName evidence="3">Non-ribosomal peptide synthetase</fullName>
    </submittedName>
</protein>
<gene>
    <name evidence="3" type="ORF">GSF22_21790</name>
</gene>
<feature type="region of interest" description="Disordered" evidence="1">
    <location>
        <begin position="1"/>
        <end position="37"/>
    </location>
</feature>
<dbReference type="CDD" id="cd19531">
    <property type="entry name" value="LCL_NRPS-like"/>
    <property type="match status" value="1"/>
</dbReference>
<dbReference type="RefSeq" id="WP_307804201.1">
    <property type="nucleotide sequence ID" value="NZ_WVUH01000213.1"/>
</dbReference>
<name>A0ABS3VVT3_MICEH</name>
<dbReference type="SUPFAM" id="SSF52777">
    <property type="entry name" value="CoA-dependent acyltransferases"/>
    <property type="match status" value="2"/>
</dbReference>
<accession>A0ABS3VVT3</accession>
<dbReference type="EMBL" id="WVUH01000213">
    <property type="protein sequence ID" value="MBO4208621.1"/>
    <property type="molecule type" value="Genomic_DNA"/>
</dbReference>
<sequence>MNLPEGPSRSVPAPAAAGVTPAGPSAAAGAAPADPSVDARRRALLESLLAGRTPARSRVTPAAPERPAGPLPLSYPQQGVWLLDQIRPGGAEYVVPFSWRLTGPLDRGALGEAWREIVRRHEVLRTRYRVVEGRPVQVVGPAEPVDLPVTDLAGYAAPERQERLAGLIRDEATTPFDLGRDAPLRVRLVRLADDEHVMVLVAHHIAFDGWSVGVLARELGALYPALVAGAPSPLAPLPVQYADFALQQRDRAAGWTGQLDYWRDRLAGLTPLELPTDRPRPPVQDPRGGTLPFTVPAGLGQALTAIGRQHRATPFMVLLAAFQVLLARYTGQTDIAVGTPVAGRTRAEVQDLIGYFVNTLVVRTDLSGEPGFAGLLARTRETVLAAQSHQDVPFERIVDALSPERDLSRNPLFQTMFVMQNATAANFAGAGLRAEQVPTLWHTAKFDLTMQMTEEPDGSFSGVVEYATALFDVATIERLAGHYQQLLTAITT</sequence>
<proteinExistence type="predicted"/>
<organism evidence="3 4">
    <name type="scientific">Micromonospora echinofusca</name>
    <dbReference type="NCBI Taxonomy" id="47858"/>
    <lineage>
        <taxon>Bacteria</taxon>
        <taxon>Bacillati</taxon>
        <taxon>Actinomycetota</taxon>
        <taxon>Actinomycetes</taxon>
        <taxon>Micromonosporales</taxon>
        <taxon>Micromonosporaceae</taxon>
        <taxon>Micromonospora</taxon>
    </lineage>
</organism>
<dbReference type="InterPro" id="IPR023213">
    <property type="entry name" value="CAT-like_dom_sf"/>
</dbReference>
<keyword evidence="4" id="KW-1185">Reference proteome</keyword>
<reference evidence="3 4" key="1">
    <citation type="submission" date="2019-12" db="EMBL/GenBank/DDBJ databases">
        <title>Whole genome sequencing of endophytic Actinobacterium Micromonospora sp. MPMI6T.</title>
        <authorList>
            <person name="Evv R."/>
            <person name="Podile A.R."/>
        </authorList>
    </citation>
    <scope>NUCLEOTIDE SEQUENCE [LARGE SCALE GENOMIC DNA]</scope>
    <source>
        <strain evidence="3 4">MPMI6</strain>
    </source>
</reference>
<dbReference type="Pfam" id="PF00668">
    <property type="entry name" value="Condensation"/>
    <property type="match status" value="1"/>
</dbReference>
<evidence type="ECO:0000256" key="1">
    <source>
        <dbReference type="SAM" id="MobiDB-lite"/>
    </source>
</evidence>
<dbReference type="Proteomes" id="UP000823521">
    <property type="component" value="Unassembled WGS sequence"/>
</dbReference>
<dbReference type="PANTHER" id="PTHR45398:SF1">
    <property type="entry name" value="ENZYME, PUTATIVE (JCVI)-RELATED"/>
    <property type="match status" value="1"/>
</dbReference>
<feature type="non-terminal residue" evidence="3">
    <location>
        <position position="492"/>
    </location>
</feature>
<comment type="caution">
    <text evidence="3">The sequence shown here is derived from an EMBL/GenBank/DDBJ whole genome shotgun (WGS) entry which is preliminary data.</text>
</comment>
<dbReference type="InterPro" id="IPR001242">
    <property type="entry name" value="Condensation_dom"/>
</dbReference>